<reference evidence="1" key="1">
    <citation type="submission" date="2017-05" db="EMBL/GenBank/DDBJ databases">
        <title>Complete and WGS of Bordetella genogroups.</title>
        <authorList>
            <person name="Spilker T."/>
            <person name="Lipuma J."/>
        </authorList>
    </citation>
    <scope>NUCLEOTIDE SEQUENCE</scope>
    <source>
        <strain evidence="1">AU21707</strain>
    </source>
</reference>
<protein>
    <submittedName>
        <fullName evidence="1">Uncharacterized protein</fullName>
    </submittedName>
</protein>
<keyword evidence="2" id="KW-1185">Reference proteome</keyword>
<evidence type="ECO:0000313" key="2">
    <source>
        <dbReference type="Proteomes" id="UP000216857"/>
    </source>
</evidence>
<dbReference type="EMBL" id="NEVJ01000001">
    <property type="protein sequence ID" value="OZI25895.1"/>
    <property type="molecule type" value="Genomic_DNA"/>
</dbReference>
<gene>
    <name evidence="1" type="ORF">CAL26_00570</name>
</gene>
<accession>A0A261RLR5</accession>
<evidence type="ECO:0000313" key="1">
    <source>
        <dbReference type="EMBL" id="OZI25895.1"/>
    </source>
</evidence>
<proteinExistence type="predicted"/>
<sequence>MLSYTIRYFLASKTHRAAMRTERAEARLAVSMHRFIDQWKRREIDDLRPGHGARLLGAACVAALPQGHELAQTVVMAILRRCLSTIEQPEELSQLYNDLNAPRPVTRALAERQNGRLRGIANHLLDALEQAVADTLAERMATPLLGRLLVIQEQTEDAADKVRATLEQLHGIGLWLSSASRSPARILSYTLDLLSDDELGQLAAQAWPDLSARDERHGADAPRMRAALAFIQACEGSALASWRDALQLQLDGRKRVVAARTARMVERVVDPGRLGDAMRSVYTQLDNAAIVLTGKLHNANLLRANVRTDVLLQVLRHLPETWRGQGLRALPARELSSIKSSLAVASGARASDASVTALIDSVQADMLAADMRSAHAALAALHDAVALSDRTVAIHRLGALAGALRELDATLEAFNLAIPPALEDSLRHVLARVRAMLPDGSRDDGVSALRGLSDAELGQLRQAVPILSGYGTLPGKDALKAAIALRSGIPARADQAMDALLATLALQDPADLADAAEPRAGSSIVDTHARLRDLADILVRLNERRLAMGAESSADANDALTAGIVRQAVARIARTHPAWPDAAARQAVARSGIEGETLLEPLFALADWISRQPRDEAVRLDRCAARLTIAGRLCNHLHDAVQGKDESGGGGPGDVGPTADAGIDAPALRAVLAGEYGVEWDAQDRIARPCVSRAMHAALEARLHAAFGHDGGGGDHGQDARSIQLYAGDGTPTWFLVDERFARDMIDGPGMALAVEGVNARGETICSPGFAVRLEKDARLATMGAAMHALRELAGSAMGALLNCLHGGVADAYMAAMAAAPEPLPLHLPDGARARFPSSPPAATEYRVRREANGEYSVDVFLTWRGSASLPRMDGRALDPSCSFVAACFVLAMDAQGRMHGLRETVDLRYRLVERQRPR</sequence>
<name>A0A261RLR5_9BORD</name>
<comment type="caution">
    <text evidence="1">The sequence shown here is derived from an EMBL/GenBank/DDBJ whole genome shotgun (WGS) entry which is preliminary data.</text>
</comment>
<dbReference type="AlphaFoldDB" id="A0A261RLR5"/>
<dbReference type="Proteomes" id="UP000216857">
    <property type="component" value="Unassembled WGS sequence"/>
</dbReference>
<organism evidence="1 2">
    <name type="scientific">Bordetella genomosp. 9</name>
    <dbReference type="NCBI Taxonomy" id="1416803"/>
    <lineage>
        <taxon>Bacteria</taxon>
        <taxon>Pseudomonadati</taxon>
        <taxon>Pseudomonadota</taxon>
        <taxon>Betaproteobacteria</taxon>
        <taxon>Burkholderiales</taxon>
        <taxon>Alcaligenaceae</taxon>
        <taxon>Bordetella</taxon>
    </lineage>
</organism>